<reference evidence="1" key="2">
    <citation type="journal article" date="2023" name="BMC Genomics">
        <title>Pest status, molecular evolution, and epigenetic factors derived from the genome assembly of Frankliniella fusca, a thysanopteran phytovirus vector.</title>
        <authorList>
            <person name="Catto M.A."/>
            <person name="Labadie P.E."/>
            <person name="Jacobson A.L."/>
            <person name="Kennedy G.G."/>
            <person name="Srinivasan R."/>
            <person name="Hunt B.G."/>
        </authorList>
    </citation>
    <scope>NUCLEOTIDE SEQUENCE</scope>
    <source>
        <strain evidence="1">PL_HMW_Pooled</strain>
    </source>
</reference>
<accession>A0AAE1H3D5</accession>
<keyword evidence="1" id="KW-0808">Transferase</keyword>
<organism evidence="1 2">
    <name type="scientific">Frankliniella fusca</name>
    <dbReference type="NCBI Taxonomy" id="407009"/>
    <lineage>
        <taxon>Eukaryota</taxon>
        <taxon>Metazoa</taxon>
        <taxon>Ecdysozoa</taxon>
        <taxon>Arthropoda</taxon>
        <taxon>Hexapoda</taxon>
        <taxon>Insecta</taxon>
        <taxon>Pterygota</taxon>
        <taxon>Neoptera</taxon>
        <taxon>Paraneoptera</taxon>
        <taxon>Thysanoptera</taxon>
        <taxon>Terebrantia</taxon>
        <taxon>Thripoidea</taxon>
        <taxon>Thripidae</taxon>
        <taxon>Frankliniella</taxon>
    </lineage>
</organism>
<dbReference type="Proteomes" id="UP001219518">
    <property type="component" value="Unassembled WGS sequence"/>
</dbReference>
<comment type="caution">
    <text evidence="1">The sequence shown here is derived from an EMBL/GenBank/DDBJ whole genome shotgun (WGS) entry which is preliminary data.</text>
</comment>
<keyword evidence="1" id="KW-0418">Kinase</keyword>
<dbReference type="EMBL" id="JAHWGI010000340">
    <property type="protein sequence ID" value="KAK3913838.1"/>
    <property type="molecule type" value="Genomic_DNA"/>
</dbReference>
<evidence type="ECO:0000313" key="2">
    <source>
        <dbReference type="Proteomes" id="UP001219518"/>
    </source>
</evidence>
<keyword evidence="2" id="KW-1185">Reference proteome</keyword>
<dbReference type="GO" id="GO:0016301">
    <property type="term" value="F:kinase activity"/>
    <property type="evidence" value="ECO:0007669"/>
    <property type="project" value="UniProtKB-KW"/>
</dbReference>
<dbReference type="AlphaFoldDB" id="A0AAE1H3D5"/>
<gene>
    <name evidence="1" type="ORF">KUF71_004819</name>
</gene>
<protein>
    <submittedName>
        <fullName evidence="1">Adenylate kinase</fullName>
    </submittedName>
</protein>
<evidence type="ECO:0000313" key="1">
    <source>
        <dbReference type="EMBL" id="KAK3913838.1"/>
    </source>
</evidence>
<reference evidence="1" key="1">
    <citation type="submission" date="2021-07" db="EMBL/GenBank/DDBJ databases">
        <authorList>
            <person name="Catto M.A."/>
            <person name="Jacobson A."/>
            <person name="Kennedy G."/>
            <person name="Labadie P."/>
            <person name="Hunt B.G."/>
            <person name="Srinivasan R."/>
        </authorList>
    </citation>
    <scope>NUCLEOTIDE SEQUENCE</scope>
    <source>
        <strain evidence="1">PL_HMW_Pooled</strain>
        <tissue evidence="1">Head</tissue>
    </source>
</reference>
<proteinExistence type="predicted"/>
<sequence>MFTGFRMSYKIKKESALEDRVVSLPVFCDFVDFIKSLHQWFVFQVWFVVYGTSGEIWRENVEIPSGIGRWAALPTCANVVVAKT</sequence>
<name>A0AAE1H3D5_9NEOP</name>